<feature type="transmembrane region" description="Helical" evidence="7">
    <location>
        <begin position="70"/>
        <end position="99"/>
    </location>
</feature>
<dbReference type="EMBL" id="MEHA01000011">
    <property type="protein sequence ID" value="ODR50438.1"/>
    <property type="molecule type" value="Genomic_DNA"/>
</dbReference>
<reference evidence="11 14" key="3">
    <citation type="submission" date="2016-08" db="EMBL/GenBank/DDBJ databases">
        <authorList>
            <person name="Seilhamer J.J."/>
        </authorList>
    </citation>
    <scope>NUCLEOTIDE SEQUENCE [LARGE SCALE GENOMIC DNA]</scope>
    <source>
        <strain evidence="11 14">NML150140-1</strain>
    </source>
</reference>
<evidence type="ECO:0000313" key="15">
    <source>
        <dbReference type="Proteomes" id="UP000094869"/>
    </source>
</evidence>
<evidence type="ECO:0000313" key="12">
    <source>
        <dbReference type="EMBL" id="ODR53769.1"/>
    </source>
</evidence>
<evidence type="ECO:0000313" key="11">
    <source>
        <dbReference type="EMBL" id="ODR50438.1"/>
    </source>
</evidence>
<dbReference type="PATRIC" id="fig|1432052.3.peg.1830"/>
<dbReference type="EMBL" id="MCGH01000002">
    <property type="protein sequence ID" value="ODM05194.1"/>
    <property type="molecule type" value="Genomic_DNA"/>
</dbReference>
<dbReference type="AlphaFoldDB" id="A0A1E3A8T9"/>
<keyword evidence="15" id="KW-1185">Reference proteome</keyword>
<evidence type="ECO:0000256" key="7">
    <source>
        <dbReference type="RuleBase" id="RU363032"/>
    </source>
</evidence>
<dbReference type="CDD" id="cd06261">
    <property type="entry name" value="TM_PBP2"/>
    <property type="match status" value="1"/>
</dbReference>
<evidence type="ECO:0000256" key="5">
    <source>
        <dbReference type="ARBA" id="ARBA00022989"/>
    </source>
</evidence>
<evidence type="ECO:0000256" key="2">
    <source>
        <dbReference type="ARBA" id="ARBA00022448"/>
    </source>
</evidence>
<dbReference type="PROSITE" id="PS50928">
    <property type="entry name" value="ABC_TM1"/>
    <property type="match status" value="1"/>
</dbReference>
<evidence type="ECO:0000259" key="8">
    <source>
        <dbReference type="PROSITE" id="PS50928"/>
    </source>
</evidence>
<comment type="caution">
    <text evidence="9">The sequence shown here is derived from an EMBL/GenBank/DDBJ whole genome shotgun (WGS) entry which is preliminary data.</text>
</comment>
<evidence type="ECO:0000256" key="4">
    <source>
        <dbReference type="ARBA" id="ARBA00022692"/>
    </source>
</evidence>
<feature type="transmembrane region" description="Helical" evidence="7">
    <location>
        <begin position="111"/>
        <end position="130"/>
    </location>
</feature>
<keyword evidence="4 7" id="KW-0812">Transmembrane</keyword>
<reference evidence="12 15" key="2">
    <citation type="submission" date="2016-08" db="EMBL/GenBank/DDBJ databases">
        <title>Characterization of Isolates of Eisenbergiella tayi Derived from Blood Cultures, Using Whole Genome Sequencing.</title>
        <authorList>
            <person name="Bernier A.-M."/>
            <person name="Burdz T."/>
            <person name="Wiebe D."/>
            <person name="Bernard K."/>
        </authorList>
    </citation>
    <scope>NUCLEOTIDE SEQUENCE [LARGE SCALE GENOMIC DNA]</scope>
    <source>
        <strain evidence="12 15">NML120146</strain>
    </source>
</reference>
<dbReference type="InterPro" id="IPR000515">
    <property type="entry name" value="MetI-like"/>
</dbReference>
<dbReference type="PANTHER" id="PTHR43744">
    <property type="entry name" value="ABC TRANSPORTER PERMEASE PROTEIN MG189-RELATED-RELATED"/>
    <property type="match status" value="1"/>
</dbReference>
<name>A0A1E3A8T9_9FIRM</name>
<evidence type="ECO:0000256" key="3">
    <source>
        <dbReference type="ARBA" id="ARBA00022475"/>
    </source>
</evidence>
<keyword evidence="5 7" id="KW-1133">Transmembrane helix</keyword>
<dbReference type="RefSeq" id="WP_009256542.1">
    <property type="nucleotide sequence ID" value="NZ_BAABXS010000002.1"/>
</dbReference>
<dbReference type="EMBL" id="MCGI01000001">
    <property type="protein sequence ID" value="ODM13953.1"/>
    <property type="molecule type" value="Genomic_DNA"/>
</dbReference>
<evidence type="ECO:0000256" key="1">
    <source>
        <dbReference type="ARBA" id="ARBA00004651"/>
    </source>
</evidence>
<dbReference type="OrthoDB" id="157184at2"/>
<feature type="transmembrane region" description="Helical" evidence="7">
    <location>
        <begin position="262"/>
        <end position="279"/>
    </location>
</feature>
<dbReference type="GeneID" id="93300046"/>
<dbReference type="InterPro" id="IPR035906">
    <property type="entry name" value="MetI-like_sf"/>
</dbReference>
<proteinExistence type="inferred from homology"/>
<dbReference type="GO" id="GO:0005886">
    <property type="term" value="C:plasma membrane"/>
    <property type="evidence" value="ECO:0007669"/>
    <property type="project" value="UniProtKB-SubCell"/>
</dbReference>
<gene>
    <name evidence="9" type="primary">sugB_4</name>
    <name evidence="10" type="ORF">BEH84_01674</name>
    <name evidence="11" type="ORF">BEI59_16440</name>
    <name evidence="9" type="ORF">BEI61_01077</name>
    <name evidence="12" type="ORF">BEI63_18445</name>
</gene>
<evidence type="ECO:0000313" key="10">
    <source>
        <dbReference type="EMBL" id="ODM13953.1"/>
    </source>
</evidence>
<organism evidence="9 13">
    <name type="scientific">Eisenbergiella tayi</name>
    <dbReference type="NCBI Taxonomy" id="1432052"/>
    <lineage>
        <taxon>Bacteria</taxon>
        <taxon>Bacillati</taxon>
        <taxon>Bacillota</taxon>
        <taxon>Clostridia</taxon>
        <taxon>Lachnospirales</taxon>
        <taxon>Lachnospiraceae</taxon>
        <taxon>Eisenbergiella</taxon>
    </lineage>
</organism>
<dbReference type="Proteomes" id="UP000095003">
    <property type="component" value="Unassembled WGS sequence"/>
</dbReference>
<evidence type="ECO:0000313" key="9">
    <source>
        <dbReference type="EMBL" id="ODM05194.1"/>
    </source>
</evidence>
<evidence type="ECO:0000313" key="16">
    <source>
        <dbReference type="Proteomes" id="UP000095003"/>
    </source>
</evidence>
<dbReference type="Gene3D" id="1.10.3720.10">
    <property type="entry name" value="MetI-like"/>
    <property type="match status" value="1"/>
</dbReference>
<evidence type="ECO:0000313" key="13">
    <source>
        <dbReference type="Proteomes" id="UP000094067"/>
    </source>
</evidence>
<reference evidence="13 16" key="1">
    <citation type="submission" date="2016-07" db="EMBL/GenBank/DDBJ databases">
        <title>Characterization of isolates of Eisenbergiella tayi derived from blood cultures, using whole genome sequencing.</title>
        <authorList>
            <person name="Burdz T."/>
            <person name="Wiebe D."/>
            <person name="Huynh C."/>
            <person name="Bernard K."/>
        </authorList>
    </citation>
    <scope>NUCLEOTIDE SEQUENCE [LARGE SCALE GENOMIC DNA]</scope>
    <source>
        <strain evidence="9 13">NML 110608</strain>
        <strain evidence="10 16">NML 120489</strain>
    </source>
</reference>
<comment type="similarity">
    <text evidence="7">Belongs to the binding-protein-dependent transport system permease family.</text>
</comment>
<dbReference type="PROSITE" id="PS51257">
    <property type="entry name" value="PROKAR_LIPOPROTEIN"/>
    <property type="match status" value="1"/>
</dbReference>
<dbReference type="SUPFAM" id="SSF161098">
    <property type="entry name" value="MetI-like"/>
    <property type="match status" value="1"/>
</dbReference>
<feature type="transmembrane region" description="Helical" evidence="7">
    <location>
        <begin position="184"/>
        <end position="206"/>
    </location>
</feature>
<sequence>MRRKTLGMKIFTVFNYAFLTLLAISCLLPMLNQLAISFSSSSAVAAGEVGLLPVDFTLDSYKYMADKPEFWKSLSVSLGRILLAVPISMIVCVLAAFPLSRLDHEFPARKYYIWVFVVPMLIGGGLIPTYMVVRNTGLIDSIWSLVLPNAVNVFNTILLMNFFRSLPKELEEAAYVDGATNFRVLRMIILPVSKPVLATVTLFVIVNHWNSWFDGLIYLNSPMKYPLQTYLQTQVVSTNLMALETLRDVRQIGLISDRTGKAAQIFLAAVPVLMIYPFLQKYFTTGIVMGSVKG</sequence>
<feature type="transmembrane region" description="Helical" evidence="7">
    <location>
        <begin position="142"/>
        <end position="163"/>
    </location>
</feature>
<accession>A0A1E3A8T9</accession>
<protein>
    <submittedName>
        <fullName evidence="11">ABC transporter permease</fullName>
    </submittedName>
    <submittedName>
        <fullName evidence="9">Trehalose transport system permease protein SugB</fullName>
    </submittedName>
</protein>
<dbReference type="GO" id="GO:0055085">
    <property type="term" value="P:transmembrane transport"/>
    <property type="evidence" value="ECO:0007669"/>
    <property type="project" value="InterPro"/>
</dbReference>
<keyword evidence="6 7" id="KW-0472">Membrane</keyword>
<evidence type="ECO:0000313" key="14">
    <source>
        <dbReference type="Proteomes" id="UP000094271"/>
    </source>
</evidence>
<dbReference type="Proteomes" id="UP000094271">
    <property type="component" value="Unassembled WGS sequence"/>
</dbReference>
<evidence type="ECO:0000256" key="6">
    <source>
        <dbReference type="ARBA" id="ARBA00023136"/>
    </source>
</evidence>
<dbReference type="EMBL" id="MEHD01000026">
    <property type="protein sequence ID" value="ODR53769.1"/>
    <property type="molecule type" value="Genomic_DNA"/>
</dbReference>
<dbReference type="PANTHER" id="PTHR43744:SF9">
    <property type="entry name" value="POLYGALACTURONAN_RHAMNOGALACTURONAN TRANSPORT SYSTEM PERMEASE PROTEIN YTCP"/>
    <property type="match status" value="1"/>
</dbReference>
<dbReference type="Proteomes" id="UP000094869">
    <property type="component" value="Unassembled WGS sequence"/>
</dbReference>
<feature type="domain" description="ABC transmembrane type-1" evidence="8">
    <location>
        <begin position="74"/>
        <end position="276"/>
    </location>
</feature>
<keyword evidence="3" id="KW-1003">Cell membrane</keyword>
<comment type="subcellular location">
    <subcellularLocation>
        <location evidence="1 7">Cell membrane</location>
        <topology evidence="1 7">Multi-pass membrane protein</topology>
    </subcellularLocation>
</comment>
<dbReference type="Pfam" id="PF00528">
    <property type="entry name" value="BPD_transp_1"/>
    <property type="match status" value="1"/>
</dbReference>
<keyword evidence="2 7" id="KW-0813">Transport</keyword>
<dbReference type="Proteomes" id="UP000094067">
    <property type="component" value="Unassembled WGS sequence"/>
</dbReference>